<dbReference type="AlphaFoldDB" id="A0AAV5NAT6"/>
<dbReference type="CDD" id="cd16936">
    <property type="entry name" value="HATPase_RsbW-like"/>
    <property type="match status" value="1"/>
</dbReference>
<evidence type="ECO:0000256" key="1">
    <source>
        <dbReference type="ARBA" id="ARBA00000085"/>
    </source>
</evidence>
<dbReference type="SMART" id="SM00387">
    <property type="entry name" value="HATPase_c"/>
    <property type="match status" value="1"/>
</dbReference>
<gene>
    <name evidence="10" type="ORF">GCM10007867_02760</name>
</gene>
<dbReference type="GO" id="GO:0004673">
    <property type="term" value="F:protein histidine kinase activity"/>
    <property type="evidence" value="ECO:0007669"/>
    <property type="project" value="UniProtKB-EC"/>
</dbReference>
<dbReference type="EC" id="2.7.13.3" evidence="2"/>
<dbReference type="Pfam" id="PF07568">
    <property type="entry name" value="HisKA_2"/>
    <property type="match status" value="1"/>
</dbReference>
<evidence type="ECO:0000313" key="10">
    <source>
        <dbReference type="EMBL" id="GLQ61431.1"/>
    </source>
</evidence>
<keyword evidence="11" id="KW-1185">Reference proteome</keyword>
<keyword evidence="8" id="KW-0812">Transmembrane</keyword>
<keyword evidence="5" id="KW-0547">Nucleotide-binding</keyword>
<feature type="transmembrane region" description="Helical" evidence="8">
    <location>
        <begin position="275"/>
        <end position="297"/>
    </location>
</feature>
<name>A0AAV5NAT6_9PROT</name>
<evidence type="ECO:0000256" key="7">
    <source>
        <dbReference type="ARBA" id="ARBA00022840"/>
    </source>
</evidence>
<evidence type="ECO:0000256" key="5">
    <source>
        <dbReference type="ARBA" id="ARBA00022741"/>
    </source>
</evidence>
<dbReference type="Gene3D" id="3.30.565.10">
    <property type="entry name" value="Histidine kinase-like ATPase, C-terminal domain"/>
    <property type="match status" value="1"/>
</dbReference>
<dbReference type="GO" id="GO:0005524">
    <property type="term" value="F:ATP binding"/>
    <property type="evidence" value="ECO:0007669"/>
    <property type="project" value="UniProtKB-KW"/>
</dbReference>
<organism evidence="10 11">
    <name type="scientific">Gluconobacter cerinus</name>
    <dbReference type="NCBI Taxonomy" id="38307"/>
    <lineage>
        <taxon>Bacteria</taxon>
        <taxon>Pseudomonadati</taxon>
        <taxon>Pseudomonadota</taxon>
        <taxon>Alphaproteobacteria</taxon>
        <taxon>Acetobacterales</taxon>
        <taxon>Acetobacteraceae</taxon>
        <taxon>Gluconobacter</taxon>
    </lineage>
</organism>
<keyword evidence="4" id="KW-0808">Transferase</keyword>
<dbReference type="Pfam" id="PF13581">
    <property type="entry name" value="HATPase_c_2"/>
    <property type="match status" value="1"/>
</dbReference>
<comment type="catalytic activity">
    <reaction evidence="1">
        <text>ATP + protein L-histidine = ADP + protein N-phospho-L-histidine.</text>
        <dbReference type="EC" id="2.7.13.3"/>
    </reaction>
</comment>
<protein>
    <recommendedName>
        <fullName evidence="2">histidine kinase</fullName>
        <ecNumber evidence="2">2.7.13.3</ecNumber>
    </recommendedName>
</protein>
<evidence type="ECO:0000256" key="3">
    <source>
        <dbReference type="ARBA" id="ARBA00022553"/>
    </source>
</evidence>
<dbReference type="PROSITE" id="PS50109">
    <property type="entry name" value="HIS_KIN"/>
    <property type="match status" value="1"/>
</dbReference>
<evidence type="ECO:0000256" key="2">
    <source>
        <dbReference type="ARBA" id="ARBA00012438"/>
    </source>
</evidence>
<comment type="caution">
    <text evidence="10">The sequence shown here is derived from an EMBL/GenBank/DDBJ whole genome shotgun (WGS) entry which is preliminary data.</text>
</comment>
<dbReference type="SUPFAM" id="SSF55874">
    <property type="entry name" value="ATPase domain of HSP90 chaperone/DNA topoisomerase II/histidine kinase"/>
    <property type="match status" value="1"/>
</dbReference>
<dbReference type="PANTHER" id="PTHR41523:SF8">
    <property type="entry name" value="ETHYLENE RESPONSE SENSOR PROTEIN"/>
    <property type="match status" value="1"/>
</dbReference>
<evidence type="ECO:0000256" key="8">
    <source>
        <dbReference type="SAM" id="Phobius"/>
    </source>
</evidence>
<keyword evidence="8" id="KW-1133">Transmembrane helix</keyword>
<dbReference type="Proteomes" id="UP001156614">
    <property type="component" value="Unassembled WGS sequence"/>
</dbReference>
<keyword evidence="8" id="KW-0472">Membrane</keyword>
<evidence type="ECO:0000256" key="6">
    <source>
        <dbReference type="ARBA" id="ARBA00022777"/>
    </source>
</evidence>
<dbReference type="InterPro" id="IPR003594">
    <property type="entry name" value="HATPase_dom"/>
</dbReference>
<dbReference type="EMBL" id="BSNU01000001">
    <property type="protein sequence ID" value="GLQ61431.1"/>
    <property type="molecule type" value="Genomic_DNA"/>
</dbReference>
<feature type="transmembrane region" description="Helical" evidence="8">
    <location>
        <begin position="6"/>
        <end position="29"/>
    </location>
</feature>
<keyword evidence="7" id="KW-0067">ATP-binding</keyword>
<evidence type="ECO:0000259" key="9">
    <source>
        <dbReference type="PROSITE" id="PS50109"/>
    </source>
</evidence>
<dbReference type="Gene3D" id="3.30.450.20">
    <property type="entry name" value="PAS domain"/>
    <property type="match status" value="1"/>
</dbReference>
<evidence type="ECO:0000256" key="4">
    <source>
        <dbReference type="ARBA" id="ARBA00022679"/>
    </source>
</evidence>
<keyword evidence="3" id="KW-0597">Phosphoprotein</keyword>
<accession>A0AAV5NAT6</accession>
<dbReference type="InterPro" id="IPR005467">
    <property type="entry name" value="His_kinase_dom"/>
</dbReference>
<dbReference type="InterPro" id="IPR036890">
    <property type="entry name" value="HATPase_C_sf"/>
</dbReference>
<feature type="domain" description="Histidine kinase" evidence="9">
    <location>
        <begin position="367"/>
        <end position="571"/>
    </location>
</feature>
<evidence type="ECO:0000313" key="11">
    <source>
        <dbReference type="Proteomes" id="UP001156614"/>
    </source>
</evidence>
<reference evidence="11" key="1">
    <citation type="journal article" date="2019" name="Int. J. Syst. Evol. Microbiol.">
        <title>The Global Catalogue of Microorganisms (GCM) 10K type strain sequencing project: providing services to taxonomists for standard genome sequencing and annotation.</title>
        <authorList>
            <consortium name="The Broad Institute Genomics Platform"/>
            <consortium name="The Broad Institute Genome Sequencing Center for Infectious Disease"/>
            <person name="Wu L."/>
            <person name="Ma J."/>
        </authorList>
    </citation>
    <scope>NUCLEOTIDE SEQUENCE [LARGE SCALE GENOMIC DNA]</scope>
    <source>
        <strain evidence="11">NBRC 3267</strain>
    </source>
</reference>
<keyword evidence="6" id="KW-0418">Kinase</keyword>
<dbReference type="InterPro" id="IPR011495">
    <property type="entry name" value="Sig_transdc_His_kin_sub2_dim/P"/>
</dbReference>
<sequence length="601" mass="66420">MFDTVGARVMALIVATTLPLATIAGLLAWHSYQENVGNALARTERDAQAALSELSSDLDQTHSVLDMLADRDITAETALREFGLVQTISQHHYCSLMLTDAQGHPSVVLPPPSSQDPAICPSGQLLTTLNQNGARPNIGVDVIKGGRGPLIRFVVPLMNQGTIAGYIIAVRTLGWQRSHLPAGDGRLLLGVNDNARNLLMMGDGSIFSLFPDRPNIPELPTAVHDRLKRDIANHALHDSFTFHGTTYVLQNAYGPVSLLVATERTREESRALNIFLIRVGLIATLLVLELLIVAWAARTFLVEPLERLALAVAEWRRGAPFDPRINRSIPLEIRHLERAFLRATRRLTRHERALEKSAHHQDMLIREIHHRVKNNLQVIASLLNLQASRIRSHEAREEFRLVRDRVRALATLHRYLYSENGLSALDVQSFLEELCSILFSAHSMNTQTRIRLELDIEHVLISPDQAVPVALIVTEVVSNALRYAFPENRAGVVRISLHRVKNPPADKSGLVEFELGDDGIGLEASRATESRNRREGIGIQLIRGFARQINADLLISNEDGTWYNMKFVPADPSPTAVAIAHKAIHSEESPSSAGSGSPSDS</sequence>
<dbReference type="PANTHER" id="PTHR41523">
    <property type="entry name" value="TWO-COMPONENT SYSTEM SENSOR PROTEIN"/>
    <property type="match status" value="1"/>
</dbReference>
<proteinExistence type="predicted"/>
<dbReference type="RefSeq" id="WP_244591136.1">
    <property type="nucleotide sequence ID" value="NZ_BEWM01000003.1"/>
</dbReference>